<comment type="similarity">
    <text evidence="2">Belongs to the phosphohexose mutase family.</text>
</comment>
<feature type="domain" description="Alpha-D-phosphohexomutase alpha/beta/alpha" evidence="10">
    <location>
        <begin position="270"/>
        <end position="374"/>
    </location>
</feature>
<dbReference type="GO" id="GO:0046872">
    <property type="term" value="F:metal ion binding"/>
    <property type="evidence" value="ECO:0007669"/>
    <property type="project" value="UniProtKB-KW"/>
</dbReference>
<evidence type="ECO:0000259" key="10">
    <source>
        <dbReference type="Pfam" id="PF02880"/>
    </source>
</evidence>
<keyword evidence="3" id="KW-0597">Phosphoprotein</keyword>
<dbReference type="GO" id="GO:0016868">
    <property type="term" value="F:intramolecular phosphotransferase activity"/>
    <property type="evidence" value="ECO:0007669"/>
    <property type="project" value="InterPro"/>
</dbReference>
<evidence type="ECO:0000256" key="6">
    <source>
        <dbReference type="ARBA" id="ARBA00023235"/>
    </source>
</evidence>
<reference evidence="11 12" key="1">
    <citation type="journal article" date="2017" name="ISME J.">
        <title>Genome of 'Ca. Desulfovibrio trichonymphae', an H2-oxidizing bacterium in a tripartite symbiotic system within a protist cell in the termite gut.</title>
        <authorList>
            <person name="Kuwahara H."/>
            <person name="Yuki M."/>
            <person name="Izawa K."/>
            <person name="Ohkuma M."/>
            <person name="Hongoh Y."/>
        </authorList>
    </citation>
    <scope>NUCLEOTIDE SEQUENCE [LARGE SCALE GENOMIC DNA]</scope>
    <source>
        <strain evidence="11 12">Rs-N31</strain>
    </source>
</reference>
<name>A0A1J1DNZ3_9BACT</name>
<dbReference type="GO" id="GO:0005975">
    <property type="term" value="P:carbohydrate metabolic process"/>
    <property type="evidence" value="ECO:0007669"/>
    <property type="project" value="InterPro"/>
</dbReference>
<dbReference type="InterPro" id="IPR005846">
    <property type="entry name" value="A-D-PHexomutase_a/b/a-III"/>
</dbReference>
<dbReference type="InterPro" id="IPR005843">
    <property type="entry name" value="A-D-PHexomutase_C"/>
</dbReference>
<dbReference type="Pfam" id="PF00408">
    <property type="entry name" value="PGM_PMM_IV"/>
    <property type="match status" value="1"/>
</dbReference>
<evidence type="ECO:0000256" key="3">
    <source>
        <dbReference type="ARBA" id="ARBA00022553"/>
    </source>
</evidence>
<sequence>MQYDLSCFKAYDIRGRVPDTLDAPVAHALGLAFAQTLPARNVVIGRDARLSSPSLSCALAKGLLTAGARVTDIGLCGTEEIYYAAAKHGFDGGIMTTGSHNPADENGFKLVRAGAVPVSADSGLGKLKTAVSALLAAQEPDYPPPTTIAHRMDNTSWRSEYVHWLVEYSGAALCMPHGKALKIVADAGNGCAGLMLAEFAAALPFDFVFRQMEPDGRFPNGVPNPLLPEKRDGMAKAVREAGADMGIAFDGDFDRCFLYDGDGNFIEGCYCIGILAQELLRQYPGGKIVHDPRVYWNTQEIVLAAGGKPVMGKTGHAFIKEKMRAENAIYGGELSAHHYFRDFAFCDSGMLPWLLIAALLSRTGEPLSGLVAKRIAAWPCSGEINRRVADAKGLMHKIRKRYADAALHEDHLDGVNLEFADWRFNLRISNTEPILRLNVETRADRALLEDKTAELLRHIDAEATTESTATTA</sequence>
<protein>
    <submittedName>
        <fullName evidence="11">Phosphomannomutase</fullName>
    </submittedName>
</protein>
<keyword evidence="6" id="KW-0413">Isomerase</keyword>
<organism evidence="11 12">
    <name type="scientific">Candidatus Desulfovibrio trichonymphae</name>
    <dbReference type="NCBI Taxonomy" id="1725232"/>
    <lineage>
        <taxon>Bacteria</taxon>
        <taxon>Pseudomonadati</taxon>
        <taxon>Thermodesulfobacteriota</taxon>
        <taxon>Desulfovibrionia</taxon>
        <taxon>Desulfovibrionales</taxon>
        <taxon>Desulfovibrionaceae</taxon>
        <taxon>Desulfovibrio</taxon>
    </lineage>
</organism>
<dbReference type="Gene3D" id="3.30.310.50">
    <property type="entry name" value="Alpha-D-phosphohexomutase, C-terminal domain"/>
    <property type="match status" value="1"/>
</dbReference>
<accession>A0A1J1DNZ3</accession>
<dbReference type="Proteomes" id="UP000242645">
    <property type="component" value="Chromosome"/>
</dbReference>
<keyword evidence="12" id="KW-1185">Reference proteome</keyword>
<comment type="cofactor">
    <cofactor evidence="1">
        <name>Mg(2+)</name>
        <dbReference type="ChEBI" id="CHEBI:18420"/>
    </cofactor>
</comment>
<dbReference type="SUPFAM" id="SSF53738">
    <property type="entry name" value="Phosphoglucomutase, first 3 domains"/>
    <property type="match status" value="3"/>
</dbReference>
<feature type="domain" description="Alpha-D-phosphohexomutase alpha/beta/alpha" evidence="9">
    <location>
        <begin position="176"/>
        <end position="263"/>
    </location>
</feature>
<dbReference type="InterPro" id="IPR005845">
    <property type="entry name" value="A-D-PHexomutase_a/b/a-II"/>
</dbReference>
<keyword evidence="4" id="KW-0479">Metal-binding</keyword>
<dbReference type="Pfam" id="PF02880">
    <property type="entry name" value="PGM_PMM_III"/>
    <property type="match status" value="1"/>
</dbReference>
<gene>
    <name evidence="11" type="primary">manB</name>
    <name evidence="11" type="ORF">RSDT_0041</name>
</gene>
<proteinExistence type="inferred from homology"/>
<evidence type="ECO:0000256" key="5">
    <source>
        <dbReference type="ARBA" id="ARBA00022842"/>
    </source>
</evidence>
<dbReference type="Pfam" id="PF02878">
    <property type="entry name" value="PGM_PMM_I"/>
    <property type="match status" value="1"/>
</dbReference>
<dbReference type="InterPro" id="IPR005841">
    <property type="entry name" value="Alpha-D-phosphohexomutase_SF"/>
</dbReference>
<keyword evidence="5" id="KW-0460">Magnesium</keyword>
<dbReference type="OrthoDB" id="9806956at2"/>
<dbReference type="PRINTS" id="PR00509">
    <property type="entry name" value="PGMPMM"/>
</dbReference>
<dbReference type="AlphaFoldDB" id="A0A1J1DNZ3"/>
<evidence type="ECO:0000259" key="8">
    <source>
        <dbReference type="Pfam" id="PF02878"/>
    </source>
</evidence>
<dbReference type="SUPFAM" id="SSF55957">
    <property type="entry name" value="Phosphoglucomutase, C-terminal domain"/>
    <property type="match status" value="1"/>
</dbReference>
<feature type="domain" description="Alpha-D-phosphohexomutase C-terminal" evidence="7">
    <location>
        <begin position="383"/>
        <end position="453"/>
    </location>
</feature>
<evidence type="ECO:0000256" key="4">
    <source>
        <dbReference type="ARBA" id="ARBA00022723"/>
    </source>
</evidence>
<dbReference type="InterPro" id="IPR005844">
    <property type="entry name" value="A-D-PHexomutase_a/b/a-I"/>
</dbReference>
<feature type="domain" description="Alpha-D-phosphohexomutase alpha/beta/alpha" evidence="8">
    <location>
        <begin position="8"/>
        <end position="121"/>
    </location>
</feature>
<dbReference type="RefSeq" id="WP_096399102.1">
    <property type="nucleotide sequence ID" value="NZ_AP017368.1"/>
</dbReference>
<evidence type="ECO:0000259" key="9">
    <source>
        <dbReference type="Pfam" id="PF02879"/>
    </source>
</evidence>
<evidence type="ECO:0000259" key="7">
    <source>
        <dbReference type="Pfam" id="PF00408"/>
    </source>
</evidence>
<evidence type="ECO:0000313" key="11">
    <source>
        <dbReference type="EMBL" id="BAV91553.1"/>
    </source>
</evidence>
<evidence type="ECO:0000256" key="1">
    <source>
        <dbReference type="ARBA" id="ARBA00001946"/>
    </source>
</evidence>
<dbReference type="Gene3D" id="3.40.120.10">
    <property type="entry name" value="Alpha-D-Glucose-1,6-Bisphosphate, subunit A, domain 3"/>
    <property type="match status" value="3"/>
</dbReference>
<evidence type="ECO:0000256" key="2">
    <source>
        <dbReference type="ARBA" id="ARBA00010231"/>
    </source>
</evidence>
<dbReference type="InterPro" id="IPR016055">
    <property type="entry name" value="A-D-PHexomutase_a/b/a-I/II/III"/>
</dbReference>
<dbReference type="EMBL" id="AP017368">
    <property type="protein sequence ID" value="BAV91553.1"/>
    <property type="molecule type" value="Genomic_DNA"/>
</dbReference>
<dbReference type="InterPro" id="IPR036900">
    <property type="entry name" value="A-D-PHexomutase_C_sf"/>
</dbReference>
<dbReference type="CDD" id="cd03089">
    <property type="entry name" value="PMM_PGM"/>
    <property type="match status" value="1"/>
</dbReference>
<dbReference type="Pfam" id="PF02879">
    <property type="entry name" value="PGM_PMM_II"/>
    <property type="match status" value="1"/>
</dbReference>
<evidence type="ECO:0000313" key="12">
    <source>
        <dbReference type="Proteomes" id="UP000242645"/>
    </source>
</evidence>
<dbReference type="PANTHER" id="PTHR43771">
    <property type="entry name" value="PHOSPHOMANNOMUTASE"/>
    <property type="match status" value="1"/>
</dbReference>
<dbReference type="PANTHER" id="PTHR43771:SF1">
    <property type="entry name" value="PHOSPHOMANNOMUTASE"/>
    <property type="match status" value="1"/>
</dbReference>
<dbReference type="KEGG" id="dtr:RSDT_0041"/>